<dbReference type="Gene3D" id="3.40.50.2000">
    <property type="entry name" value="Glycogen Phosphorylase B"/>
    <property type="match status" value="1"/>
</dbReference>
<sequence length="337" mass="36014">MTTLFVATTGGHLAQLDGLSRRIPQDDDSVWVTHANEQSTSLLAGRDVVYVPYIGFHSVPGVLKAMPQAHQLLQQRKITRAVSTGSAIALGYLPYLAARGVECHYIESAARVTHPSATGKVLRRVPGVHCHTQYPHWTDQGWHYGGSSFDVYRPEAGAGLAALTGSDEVRVVVTVGTAGEFPFRRLIEPLAALLAEDGPLSKAVERPVRVLWQTGCTPVDGLGIEARPFLPAAELNDALRDAHIVVSHSGAGSALAVLDSGHLPLLANRLSGFGEAGDDHQLDLSKELARRGLGRPIEDLATLNVDDLLGTLEHAVVKTDNPPPFRLDNVPAQALSS</sequence>
<dbReference type="Pfam" id="PF04101">
    <property type="entry name" value="Glyco_tran_28_C"/>
    <property type="match status" value="1"/>
</dbReference>
<accession>A0ABP9Q6E2</accession>
<dbReference type="EMBL" id="BAABJP010000010">
    <property type="protein sequence ID" value="GAA5155923.1"/>
    <property type="molecule type" value="Genomic_DNA"/>
</dbReference>
<name>A0ABP9Q6E2_9PSEU</name>
<comment type="caution">
    <text evidence="2">The sequence shown here is derived from an EMBL/GenBank/DDBJ whole genome shotgun (WGS) entry which is preliminary data.</text>
</comment>
<feature type="domain" description="Glycosyl transferase family 28 C-terminal" evidence="1">
    <location>
        <begin position="171"/>
        <end position="291"/>
    </location>
</feature>
<organism evidence="2 3">
    <name type="scientific">Pseudonocardia eucalypti</name>
    <dbReference type="NCBI Taxonomy" id="648755"/>
    <lineage>
        <taxon>Bacteria</taxon>
        <taxon>Bacillati</taxon>
        <taxon>Actinomycetota</taxon>
        <taxon>Actinomycetes</taxon>
        <taxon>Pseudonocardiales</taxon>
        <taxon>Pseudonocardiaceae</taxon>
        <taxon>Pseudonocardia</taxon>
    </lineage>
</organism>
<dbReference type="SUPFAM" id="SSF53756">
    <property type="entry name" value="UDP-Glycosyltransferase/glycogen phosphorylase"/>
    <property type="match status" value="1"/>
</dbReference>
<reference evidence="3" key="1">
    <citation type="journal article" date="2019" name="Int. J. Syst. Evol. Microbiol.">
        <title>The Global Catalogue of Microorganisms (GCM) 10K type strain sequencing project: providing services to taxonomists for standard genome sequencing and annotation.</title>
        <authorList>
            <consortium name="The Broad Institute Genomics Platform"/>
            <consortium name="The Broad Institute Genome Sequencing Center for Infectious Disease"/>
            <person name="Wu L."/>
            <person name="Ma J."/>
        </authorList>
    </citation>
    <scope>NUCLEOTIDE SEQUENCE [LARGE SCALE GENOMIC DNA]</scope>
    <source>
        <strain evidence="3">JCM 18303</strain>
    </source>
</reference>
<dbReference type="RefSeq" id="WP_185064080.1">
    <property type="nucleotide sequence ID" value="NZ_BAABJP010000010.1"/>
</dbReference>
<dbReference type="InterPro" id="IPR007235">
    <property type="entry name" value="Glyco_trans_28_C"/>
</dbReference>
<proteinExistence type="predicted"/>
<keyword evidence="3" id="KW-1185">Reference proteome</keyword>
<dbReference type="Proteomes" id="UP001428817">
    <property type="component" value="Unassembled WGS sequence"/>
</dbReference>
<evidence type="ECO:0000313" key="2">
    <source>
        <dbReference type="EMBL" id="GAA5155923.1"/>
    </source>
</evidence>
<protein>
    <recommendedName>
        <fullName evidence="1">Glycosyl transferase family 28 C-terminal domain-containing protein</fullName>
    </recommendedName>
</protein>
<evidence type="ECO:0000259" key="1">
    <source>
        <dbReference type="Pfam" id="PF04101"/>
    </source>
</evidence>
<evidence type="ECO:0000313" key="3">
    <source>
        <dbReference type="Proteomes" id="UP001428817"/>
    </source>
</evidence>
<gene>
    <name evidence="2" type="ORF">GCM10023321_30500</name>
</gene>